<reference evidence="1" key="1">
    <citation type="submission" date="2022-04" db="EMBL/GenBank/DDBJ databases">
        <title>Genome of the entomopathogenic fungus Entomophthora muscae.</title>
        <authorList>
            <person name="Elya C."/>
            <person name="Lovett B.R."/>
            <person name="Lee E."/>
            <person name="Macias A.M."/>
            <person name="Hajek A.E."/>
            <person name="De Bivort B.L."/>
            <person name="Kasson M.T."/>
            <person name="De Fine Licht H.H."/>
            <person name="Stajich J.E."/>
        </authorList>
    </citation>
    <scope>NUCLEOTIDE SEQUENCE</scope>
    <source>
        <strain evidence="1">Berkeley</strain>
    </source>
</reference>
<accession>A0ACC2T918</accession>
<sequence length="114" mass="12130">MVLTTGAVSLLVIPFVSTLSGLLPPPIQESTSPEITSPSIKKDIADPPIVPTVLNLGNGPCCDARKTRHGALFQAYVTCISEPYIVSFNQVLPLEAPAKPVTETKGDMKVPLLY</sequence>
<gene>
    <name evidence="1" type="ORF">DSO57_1000174</name>
</gene>
<evidence type="ECO:0000313" key="1">
    <source>
        <dbReference type="EMBL" id="KAJ9071169.1"/>
    </source>
</evidence>
<evidence type="ECO:0000313" key="2">
    <source>
        <dbReference type="Proteomes" id="UP001165960"/>
    </source>
</evidence>
<proteinExistence type="predicted"/>
<keyword evidence="2" id="KW-1185">Reference proteome</keyword>
<protein>
    <submittedName>
        <fullName evidence="1">Uncharacterized protein</fullName>
    </submittedName>
</protein>
<organism evidence="1 2">
    <name type="scientific">Entomophthora muscae</name>
    <dbReference type="NCBI Taxonomy" id="34485"/>
    <lineage>
        <taxon>Eukaryota</taxon>
        <taxon>Fungi</taxon>
        <taxon>Fungi incertae sedis</taxon>
        <taxon>Zoopagomycota</taxon>
        <taxon>Entomophthoromycotina</taxon>
        <taxon>Entomophthoromycetes</taxon>
        <taxon>Entomophthorales</taxon>
        <taxon>Entomophthoraceae</taxon>
        <taxon>Entomophthora</taxon>
    </lineage>
</organism>
<dbReference type="EMBL" id="QTSX02003551">
    <property type="protein sequence ID" value="KAJ9071169.1"/>
    <property type="molecule type" value="Genomic_DNA"/>
</dbReference>
<name>A0ACC2T918_9FUNG</name>
<comment type="caution">
    <text evidence="1">The sequence shown here is derived from an EMBL/GenBank/DDBJ whole genome shotgun (WGS) entry which is preliminary data.</text>
</comment>
<dbReference type="Proteomes" id="UP001165960">
    <property type="component" value="Unassembled WGS sequence"/>
</dbReference>